<keyword evidence="1" id="KW-0614">Plasmid</keyword>
<dbReference type="EMBL" id="LN853067">
    <property type="protein sequence ID" value="CRY94975.1"/>
    <property type="molecule type" value="Genomic_DNA"/>
</dbReference>
<organism evidence="1">
    <name type="scientific">uncultured prokaryote</name>
    <dbReference type="NCBI Taxonomy" id="198431"/>
    <lineage>
        <taxon>unclassified sequences</taxon>
        <taxon>environmental samples</taxon>
    </lineage>
</organism>
<dbReference type="AlphaFoldDB" id="A0A0H5Q0N3"/>
<protein>
    <submittedName>
        <fullName evidence="1">Uncharacterized protein</fullName>
    </submittedName>
</protein>
<proteinExistence type="predicted"/>
<reference evidence="1" key="1">
    <citation type="submission" date="2015-06" db="EMBL/GenBank/DDBJ databases">
        <authorList>
            <person name="Joergensen T."/>
        </authorList>
    </citation>
    <scope>NUCLEOTIDE SEQUENCE</scope>
    <source>
        <plasmid evidence="1">pRGRH0421</plasmid>
    </source>
</reference>
<sequence>MLCPFAYDCFSCPARDCIADYFPRRETRQSDVLDLAILRENRKIRFRPRLRFKPFRGRPGTYYALHRDERLSYQHGYYLANRDRLRLYGLFYYRLHRSVRLNYQLAYYRSKVGFYRE</sequence>
<evidence type="ECO:0000313" key="1">
    <source>
        <dbReference type="EMBL" id="CRY94975.1"/>
    </source>
</evidence>
<reference evidence="1" key="2">
    <citation type="submission" date="2015-07" db="EMBL/GenBank/DDBJ databases">
        <title>Plasmids, circular viruses and viroids from rat gut.</title>
        <authorList>
            <person name="Jorgensen T.J."/>
            <person name="Hansen M.A."/>
            <person name="Xu Z."/>
            <person name="Tabak M.A."/>
            <person name="Sorensen S.J."/>
            <person name="Hansen L.H."/>
        </authorList>
    </citation>
    <scope>NUCLEOTIDE SEQUENCE</scope>
    <source>
        <plasmid evidence="1">pRGRH0421</plasmid>
    </source>
</reference>
<name>A0A0H5Q0N3_9ZZZZ</name>
<geneLocation type="plasmid" evidence="1">
    <name>pRGRH0421</name>
</geneLocation>
<accession>A0A0H5Q0N3</accession>